<accession>A0A330L4Q4</accession>
<dbReference type="EMBL" id="OUNR01000012">
    <property type="protein sequence ID" value="SPP64808.1"/>
    <property type="molecule type" value="Genomic_DNA"/>
</dbReference>
<keyword evidence="2" id="KW-1185">Reference proteome</keyword>
<reference evidence="2" key="1">
    <citation type="submission" date="2018-04" db="EMBL/GenBank/DDBJ databases">
        <authorList>
            <person name="Lucker S."/>
            <person name="Sakoula D."/>
        </authorList>
    </citation>
    <scope>NUCLEOTIDE SEQUENCE [LARGE SCALE GENOMIC DNA]</scope>
</reference>
<dbReference type="Proteomes" id="UP000248168">
    <property type="component" value="Unassembled WGS sequence"/>
</dbReference>
<dbReference type="SUPFAM" id="SSF48371">
    <property type="entry name" value="ARM repeat"/>
    <property type="match status" value="1"/>
</dbReference>
<proteinExistence type="predicted"/>
<dbReference type="InParanoid" id="A0A330L4Q4"/>
<name>A0A330L4Q4_9BACT</name>
<sequence length="1394" mass="156693">MSNIRFNWERFWHPRGSSLNLTDGGYLPDPHSQTGRFANPQILSLSKIHESKALVLLGDPGMGKSTVLADEELLLKSTPRDPTDRHLFINLRSYQTETRVIADTFDSPILKDWLTGTHTLHLFLDSLDEGLLSVKVLASLLADQLKRLPSDRLRLRIACRTIEWPSLLEEGLAEWLGQEAVQYYVLAPLRKADVEESARASGLDVKAFLNQVESSGAVPFAIKPVTLKFLLMLSQKQGGLPSSQIELYLAGCRELVAEKSKSRIAAREAGQLSPDQRLAVAARIAACMVFGNRNAIYSGMDLPESSDEDMLLRDLSGGYETDNGARFTITEKEIRETLSTGLFSTRGLNRIGWGHQTYAEFLAAWHLKKHDVSVAQIKSLIIHPDDSSEKTIPQLGETAAWLAGMISEIFESIVQTEPDLLLRSEVATGDSQQRAALVEALLQLFEGETTFDRDSEHYQNLSHPGLANQLLPYIVDKTKGFIVRRVAIDITESCNVQSLNEAFLAVVLDPSDSLDIRVQAAYAIGRIGDDATRKRLKPLVAVDTSDDVRDELKGCVLRALWPFHITAAELFAHLKEPRSEGFVGAYRFFLSSELATNLTPEDLVSALQFISNLSQPRHEMDTSLESLMDSIVMKAWENLNEPGVTDALAKFVASRLKHHDALIRGKLVKTGHLTFLQDEDKRRRLLKEVLSVTAEDPNSEATWIVFTDTPIVRSEDFYWLISFLDTNPGSAIQSIVVDLLSRLFDRSPEHLDAIYTAGNKHPLVASKFNWVWEPILLDSAHVQQLKARHEKEEAWQRRRDKPPLSPSPAERLARALEECEGCNPSAWWSVTRELTLEPTSTNYSYGFEWNVMKLPGWVSADEATRERIAHVAEKYIQSGVPPTSNWLGTGQWSWSVMSQWSAVALLQNVRPMVMQNLLPDQIEKWCPIILAFPFLDNDSDRSVKEELLTLAHRKSPHAVLDTAKVLIEKEIEQGETIHIAKELNGIWDERIGNLLLQYAKSNETKPKSMGSLLSVLFAHDNLGAQSFATSLISVPPPTADPERARAVAAAQTLILDTKDAGWSIVWPAMQADEDFGKQIILGVCSDYASIGPRLNEDQLADLYVWLTHRFDSPNHPSGRAHWVGPSEHIDMWRNAIILLLTHRGSSRACDAIKRLQRELPELEWLKWVLVDAQTEARRATWVPPRPHEIIKLTADRKFCLIQSGDQLLELLIESLERFQSLLQGETPEAPYLWDNVSKSDSRPKDENMFSDYVKIFLEKDLKTKGIILNREVRIHRGQRTDIHVDAITQAAPGEPYDSITVIIECKGCWNPGLYDAMKDQLAEMYLKNNHCQHGLYLVGWFNCVNWSAQDGRKGQAERLCPKIDDTRQTLAASALELSNSPIRIRSVVLDASLH</sequence>
<evidence type="ECO:0000313" key="2">
    <source>
        <dbReference type="Proteomes" id="UP000248168"/>
    </source>
</evidence>
<protein>
    <recommendedName>
        <fullName evidence="3">NACHT domain-containing protein</fullName>
    </recommendedName>
</protein>
<organism evidence="1 2">
    <name type="scientific">Nitrospira lenta</name>
    <dbReference type="NCBI Taxonomy" id="1436998"/>
    <lineage>
        <taxon>Bacteria</taxon>
        <taxon>Pseudomonadati</taxon>
        <taxon>Nitrospirota</taxon>
        <taxon>Nitrospiria</taxon>
        <taxon>Nitrospirales</taxon>
        <taxon>Nitrospiraceae</taxon>
        <taxon>Nitrospira</taxon>
    </lineage>
</organism>
<gene>
    <name evidence="1" type="ORF">NITLEN_20448</name>
</gene>
<dbReference type="RefSeq" id="WP_146216141.1">
    <property type="nucleotide sequence ID" value="NZ_OUNR01000012.1"/>
</dbReference>
<evidence type="ECO:0000313" key="1">
    <source>
        <dbReference type="EMBL" id="SPP64808.1"/>
    </source>
</evidence>
<dbReference type="InterPro" id="IPR016024">
    <property type="entry name" value="ARM-type_fold"/>
</dbReference>
<dbReference type="OrthoDB" id="568465at2"/>
<evidence type="ECO:0008006" key="3">
    <source>
        <dbReference type="Google" id="ProtNLM"/>
    </source>
</evidence>